<dbReference type="OrthoDB" id="9379732at2759"/>
<evidence type="ECO:0000313" key="5">
    <source>
        <dbReference type="EMBL" id="KAJ7310321.1"/>
    </source>
</evidence>
<dbReference type="PANTHER" id="PTHR24278:SF39">
    <property type="entry name" value="TRANSMEMBRANE GAMMA-CARBOXYGLUTAMIC ACID PROTEIN 3"/>
    <property type="match status" value="1"/>
</dbReference>
<dbReference type="PRINTS" id="PR00001">
    <property type="entry name" value="GLABLOOD"/>
</dbReference>
<dbReference type="EMBL" id="JAPFRF010000015">
    <property type="protein sequence ID" value="KAJ7310321.1"/>
    <property type="molecule type" value="Genomic_DNA"/>
</dbReference>
<sequence length="245" mass="26723">MATFLAAQNAHSVLKRFPRANGFLEEFRQGTLERECLEEICSYEEVKEVFENKEKTMEFWRGYAYSVKDPLGGAGRSDAMYVVIPLLGVALLLIIALFIIWRCQLQKATRHRPSYAQSRYLASRTARSLPRVMVYRESSHSQGEANSGSSSRAAADGRRRGDNTLRRPADPPAPTLSRLSSATPPPSYEEVTGHVESSSSSSSSSSSNGNGASSSSSSNEESNVSYSEPPPKYEDIVAAASALGK</sequence>
<evidence type="ECO:0000256" key="2">
    <source>
        <dbReference type="SAM" id="MobiDB-lite"/>
    </source>
</evidence>
<dbReference type="Proteomes" id="UP001142489">
    <property type="component" value="Unassembled WGS sequence"/>
</dbReference>
<comment type="caution">
    <text evidence="5">The sequence shown here is derived from an EMBL/GenBank/DDBJ whole genome shotgun (WGS) entry which is preliminary data.</text>
</comment>
<evidence type="ECO:0000256" key="1">
    <source>
        <dbReference type="ARBA" id="ARBA00023157"/>
    </source>
</evidence>
<feature type="compositionally biased region" description="Low complexity" evidence="2">
    <location>
        <begin position="143"/>
        <end position="154"/>
    </location>
</feature>
<feature type="domain" description="Gla" evidence="4">
    <location>
        <begin position="19"/>
        <end position="65"/>
    </location>
</feature>
<keyword evidence="3" id="KW-0812">Transmembrane</keyword>
<dbReference type="InterPro" id="IPR035972">
    <property type="entry name" value="GLA-like_dom_SF"/>
</dbReference>
<dbReference type="SMART" id="SM00069">
    <property type="entry name" value="GLA"/>
    <property type="match status" value="1"/>
</dbReference>
<keyword evidence="3" id="KW-1133">Transmembrane helix</keyword>
<feature type="transmembrane region" description="Helical" evidence="3">
    <location>
        <begin position="79"/>
        <end position="101"/>
    </location>
</feature>
<dbReference type="PANTHER" id="PTHR24278">
    <property type="entry name" value="COAGULATION FACTOR"/>
    <property type="match status" value="1"/>
</dbReference>
<proteinExistence type="predicted"/>
<dbReference type="Gene3D" id="4.10.740.10">
    <property type="entry name" value="Coagulation Factor IX"/>
    <property type="match status" value="1"/>
</dbReference>
<evidence type="ECO:0000259" key="4">
    <source>
        <dbReference type="PROSITE" id="PS50998"/>
    </source>
</evidence>
<dbReference type="PROSITE" id="PS00011">
    <property type="entry name" value="GLA_1"/>
    <property type="match status" value="1"/>
</dbReference>
<dbReference type="PROSITE" id="PS50998">
    <property type="entry name" value="GLA_2"/>
    <property type="match status" value="1"/>
</dbReference>
<dbReference type="Pfam" id="PF00594">
    <property type="entry name" value="Gla"/>
    <property type="match status" value="1"/>
</dbReference>
<feature type="compositionally biased region" description="Basic and acidic residues" evidence="2">
    <location>
        <begin position="155"/>
        <end position="169"/>
    </location>
</feature>
<keyword evidence="1" id="KW-1015">Disulfide bond</keyword>
<reference evidence="5" key="1">
    <citation type="journal article" date="2023" name="DNA Res.">
        <title>Chromosome-level genome assembly of Phrynocephalus forsythii using third-generation DNA sequencing and Hi-C analysis.</title>
        <authorList>
            <person name="Qi Y."/>
            <person name="Zhao W."/>
            <person name="Zhao Y."/>
            <person name="Niu C."/>
            <person name="Cao S."/>
            <person name="Zhang Y."/>
        </authorList>
    </citation>
    <scope>NUCLEOTIDE SEQUENCE</scope>
    <source>
        <tissue evidence="5">Muscle</tissue>
    </source>
</reference>
<feature type="region of interest" description="Disordered" evidence="2">
    <location>
        <begin position="136"/>
        <end position="245"/>
    </location>
</feature>
<protein>
    <recommendedName>
        <fullName evidence="4">Gla domain-containing protein</fullName>
    </recommendedName>
</protein>
<dbReference type="InterPro" id="IPR000294">
    <property type="entry name" value="GLA_domain"/>
</dbReference>
<dbReference type="AlphaFoldDB" id="A0A9Q0XCS3"/>
<keyword evidence="3" id="KW-0472">Membrane</keyword>
<gene>
    <name evidence="5" type="ORF">JRQ81_007227</name>
</gene>
<keyword evidence="6" id="KW-1185">Reference proteome</keyword>
<organism evidence="5 6">
    <name type="scientific">Phrynocephalus forsythii</name>
    <dbReference type="NCBI Taxonomy" id="171643"/>
    <lineage>
        <taxon>Eukaryota</taxon>
        <taxon>Metazoa</taxon>
        <taxon>Chordata</taxon>
        <taxon>Craniata</taxon>
        <taxon>Vertebrata</taxon>
        <taxon>Euteleostomi</taxon>
        <taxon>Lepidosauria</taxon>
        <taxon>Squamata</taxon>
        <taxon>Bifurcata</taxon>
        <taxon>Unidentata</taxon>
        <taxon>Episquamata</taxon>
        <taxon>Toxicofera</taxon>
        <taxon>Iguania</taxon>
        <taxon>Acrodonta</taxon>
        <taxon>Agamidae</taxon>
        <taxon>Agaminae</taxon>
        <taxon>Phrynocephalus</taxon>
    </lineage>
</organism>
<accession>A0A9Q0XCS3</accession>
<dbReference type="GO" id="GO:0005509">
    <property type="term" value="F:calcium ion binding"/>
    <property type="evidence" value="ECO:0007669"/>
    <property type="project" value="InterPro"/>
</dbReference>
<dbReference type="FunFam" id="4.10.740.10:FF:000001">
    <property type="entry name" value="vitamin K-dependent protein S"/>
    <property type="match status" value="1"/>
</dbReference>
<dbReference type="GO" id="GO:0005615">
    <property type="term" value="C:extracellular space"/>
    <property type="evidence" value="ECO:0007669"/>
    <property type="project" value="TreeGrafter"/>
</dbReference>
<evidence type="ECO:0000313" key="6">
    <source>
        <dbReference type="Proteomes" id="UP001142489"/>
    </source>
</evidence>
<feature type="compositionally biased region" description="Low complexity" evidence="2">
    <location>
        <begin position="196"/>
        <end position="227"/>
    </location>
</feature>
<dbReference type="SUPFAM" id="SSF57630">
    <property type="entry name" value="GLA-domain"/>
    <property type="match status" value="1"/>
</dbReference>
<evidence type="ECO:0000256" key="3">
    <source>
        <dbReference type="SAM" id="Phobius"/>
    </source>
</evidence>
<dbReference type="InterPro" id="IPR017857">
    <property type="entry name" value="Coagulation_fac-like_Gla_dom"/>
</dbReference>
<dbReference type="InterPro" id="IPR050442">
    <property type="entry name" value="Peptidase_S1_coag_factors"/>
</dbReference>
<name>A0A9Q0XCS3_9SAUR</name>